<name>A0A8J2U625_9BACT</name>
<dbReference type="PANTHER" id="PTHR45527">
    <property type="entry name" value="NONRIBOSOMAL PEPTIDE SYNTHETASE"/>
    <property type="match status" value="1"/>
</dbReference>
<dbReference type="SUPFAM" id="SSF52777">
    <property type="entry name" value="CoA-dependent acyltransferases"/>
    <property type="match status" value="2"/>
</dbReference>
<dbReference type="Pfam" id="PF00668">
    <property type="entry name" value="Condensation"/>
    <property type="match status" value="1"/>
</dbReference>
<dbReference type="EMBL" id="BMJC01000001">
    <property type="protein sequence ID" value="GGA81176.1"/>
    <property type="molecule type" value="Genomic_DNA"/>
</dbReference>
<feature type="domain" description="Condensation" evidence="2">
    <location>
        <begin position="19"/>
        <end position="454"/>
    </location>
</feature>
<dbReference type="CDD" id="cd19531">
    <property type="entry name" value="LCL_NRPS-like"/>
    <property type="match status" value="1"/>
</dbReference>
<evidence type="ECO:0000313" key="4">
    <source>
        <dbReference type="Proteomes" id="UP000607559"/>
    </source>
</evidence>
<dbReference type="GO" id="GO:0009366">
    <property type="term" value="C:enterobactin synthetase complex"/>
    <property type="evidence" value="ECO:0007669"/>
    <property type="project" value="TreeGrafter"/>
</dbReference>
<dbReference type="PANTHER" id="PTHR45527:SF1">
    <property type="entry name" value="FATTY ACID SYNTHASE"/>
    <property type="match status" value="1"/>
</dbReference>
<dbReference type="Pfam" id="PF00296">
    <property type="entry name" value="Bac_luciferase"/>
    <property type="match status" value="1"/>
</dbReference>
<dbReference type="GO" id="GO:0047527">
    <property type="term" value="F:2,3-dihydroxybenzoate-serine ligase activity"/>
    <property type="evidence" value="ECO:0007669"/>
    <property type="project" value="TreeGrafter"/>
</dbReference>
<evidence type="ECO:0008006" key="5">
    <source>
        <dbReference type="Google" id="ProtNLM"/>
    </source>
</evidence>
<accession>A0A8J2U625</accession>
<reference evidence="3" key="2">
    <citation type="submission" date="2020-09" db="EMBL/GenBank/DDBJ databases">
        <authorList>
            <person name="Sun Q."/>
            <person name="Zhou Y."/>
        </authorList>
    </citation>
    <scope>NUCLEOTIDE SEQUENCE</scope>
    <source>
        <strain evidence="3">CGMCC 1.15448</strain>
    </source>
</reference>
<gene>
    <name evidence="3" type="ORF">GCM10011511_00180</name>
</gene>
<comment type="caution">
    <text evidence="3">The sequence shown here is derived from an EMBL/GenBank/DDBJ whole genome shotgun (WGS) entry which is preliminary data.</text>
</comment>
<dbReference type="Proteomes" id="UP000607559">
    <property type="component" value="Unassembled WGS sequence"/>
</dbReference>
<dbReference type="GO" id="GO:0031177">
    <property type="term" value="F:phosphopantetheine binding"/>
    <property type="evidence" value="ECO:0007669"/>
    <property type="project" value="TreeGrafter"/>
</dbReference>
<dbReference type="GO" id="GO:0009239">
    <property type="term" value="P:enterobactin biosynthetic process"/>
    <property type="evidence" value="ECO:0007669"/>
    <property type="project" value="TreeGrafter"/>
</dbReference>
<dbReference type="Gene3D" id="3.30.559.30">
    <property type="entry name" value="Nonribosomal peptide synthetase, condensation domain"/>
    <property type="match status" value="1"/>
</dbReference>
<evidence type="ECO:0000259" key="2">
    <source>
        <dbReference type="Pfam" id="PF00668"/>
    </source>
</evidence>
<dbReference type="InterPro" id="IPR023213">
    <property type="entry name" value="CAT-like_dom_sf"/>
</dbReference>
<dbReference type="GO" id="GO:0016705">
    <property type="term" value="F:oxidoreductase activity, acting on paired donors, with incorporation or reduction of molecular oxygen"/>
    <property type="evidence" value="ECO:0007669"/>
    <property type="project" value="InterPro"/>
</dbReference>
<sequence length="811" mass="91669">MFIEEADQAPAIVRLQQSGRFPLSFQQEQLWYASQSEGGTSYQIPLALRLIGEIDIDSIDRAIHGLMSRHESLTTVYEECDGRVWQKITDKGGWRLRIIDEELYGNDRASLEVLMDGLATQPFDLSKDHALRAYLIKLGESEYVLLMILHSIAVDRTSIGILIKEFTGLYRSYTRGEPANAASLPVRYVDYSIWQRQMSEDEHMEEKIAFWRGRLQALRPLCLSTDQPTSSVKSTRGNVLKFHMGSELMGRINELAKRQSTSSAIVLLAAFKALLYEYSGEEDICVIGVINDRQHREIEGVVGLFSHKLLLRTHISGATLFAQLIGQVKKTYEEAYAFREIPWGKILRQQKSDGYPDCGVMFEFAGSETHIADHRVPGIDLEELPMVLNGTRYNLMLLISEQEGGLTGTIEYRSDLFKEETIAGMAEGFMRILQSVIEFPEKTIAELKLRSSREIVTRTNKRSTMDFSLFYFSSQGDKDEKNKYDFLLHSAKWGDEHGFTGIWTPERHFHEFGGIFPNPAVLGAALAVSTSRIEIRSGSVVLPLNDVIRVAEEWSVVDNLSGGRVSLSIASGWHADDFVLMPGSYSRRQEIMFKQIEDLRNLWKGKGLLRRNGFNKDIEVKIYPRPLTAMVPIWITTAGNIETFESAGKIGANVLTHMLGQEIGILEKKISVYRKALINSGHNSEERKIAVMLHTFLGEDLEKVKEEVRDPFIAYLKSSVNLIKKLVQGEDLGEQDIDEKTIDSMVSMVFERHWQTSALLGTRQSCLPLIEKLHAIGVTEIACLIDFGVNQEKVLRNLVNLGALKDDFKAI</sequence>
<dbReference type="GO" id="GO:0005829">
    <property type="term" value="C:cytosol"/>
    <property type="evidence" value="ECO:0007669"/>
    <property type="project" value="TreeGrafter"/>
</dbReference>
<dbReference type="InterPro" id="IPR036661">
    <property type="entry name" value="Luciferase-like_sf"/>
</dbReference>
<dbReference type="InterPro" id="IPR011251">
    <property type="entry name" value="Luciferase-like_dom"/>
</dbReference>
<dbReference type="InterPro" id="IPR001242">
    <property type="entry name" value="Condensation_dom"/>
</dbReference>
<proteinExistence type="predicted"/>
<dbReference type="AlphaFoldDB" id="A0A8J2U625"/>
<protein>
    <recommendedName>
        <fullName evidence="5">LLM class flavin-dependent oxidoreductase</fullName>
    </recommendedName>
</protein>
<feature type="domain" description="Luciferase-like" evidence="1">
    <location>
        <begin position="465"/>
        <end position="779"/>
    </location>
</feature>
<dbReference type="GO" id="GO:0043041">
    <property type="term" value="P:amino acid activation for nonribosomal peptide biosynthetic process"/>
    <property type="evidence" value="ECO:0007669"/>
    <property type="project" value="TreeGrafter"/>
</dbReference>
<organism evidence="3 4">
    <name type="scientific">Puia dinghuensis</name>
    <dbReference type="NCBI Taxonomy" id="1792502"/>
    <lineage>
        <taxon>Bacteria</taxon>
        <taxon>Pseudomonadati</taxon>
        <taxon>Bacteroidota</taxon>
        <taxon>Chitinophagia</taxon>
        <taxon>Chitinophagales</taxon>
        <taxon>Chitinophagaceae</taxon>
        <taxon>Puia</taxon>
    </lineage>
</organism>
<dbReference type="NCBIfam" id="TIGR04020">
    <property type="entry name" value="seco_metab_LLM"/>
    <property type="match status" value="1"/>
</dbReference>
<reference evidence="3" key="1">
    <citation type="journal article" date="2014" name="Int. J. Syst. Evol. Microbiol.">
        <title>Complete genome sequence of Corynebacterium casei LMG S-19264T (=DSM 44701T), isolated from a smear-ripened cheese.</title>
        <authorList>
            <consortium name="US DOE Joint Genome Institute (JGI-PGF)"/>
            <person name="Walter F."/>
            <person name="Albersmeier A."/>
            <person name="Kalinowski J."/>
            <person name="Ruckert C."/>
        </authorList>
    </citation>
    <scope>NUCLEOTIDE SEQUENCE</scope>
    <source>
        <strain evidence="3">CGMCC 1.15448</strain>
    </source>
</reference>
<keyword evidence="4" id="KW-1185">Reference proteome</keyword>
<dbReference type="InterPro" id="IPR024011">
    <property type="entry name" value="Biosynth_lucif-like_mOase_dom"/>
</dbReference>
<dbReference type="RefSeq" id="WP_188927364.1">
    <property type="nucleotide sequence ID" value="NZ_BMJC01000001.1"/>
</dbReference>
<evidence type="ECO:0000313" key="3">
    <source>
        <dbReference type="EMBL" id="GGA81176.1"/>
    </source>
</evidence>
<dbReference type="SUPFAM" id="SSF51679">
    <property type="entry name" value="Bacterial luciferase-like"/>
    <property type="match status" value="1"/>
</dbReference>
<dbReference type="Gene3D" id="3.20.20.30">
    <property type="entry name" value="Luciferase-like domain"/>
    <property type="match status" value="1"/>
</dbReference>
<evidence type="ECO:0000259" key="1">
    <source>
        <dbReference type="Pfam" id="PF00296"/>
    </source>
</evidence>
<dbReference type="Gene3D" id="3.30.559.10">
    <property type="entry name" value="Chloramphenicol acetyltransferase-like domain"/>
    <property type="match status" value="1"/>
</dbReference>